<dbReference type="OrthoDB" id="7233724at2"/>
<dbReference type="SUPFAM" id="SSF56645">
    <property type="entry name" value="Acyl-CoA dehydrogenase NM domain-like"/>
    <property type="match status" value="1"/>
</dbReference>
<feature type="domain" description="HpaB/PvcC/4-BUDH C-terminal" evidence="5">
    <location>
        <begin position="277"/>
        <end position="475"/>
    </location>
</feature>
<dbReference type="Pfam" id="PF03241">
    <property type="entry name" value="HpaB"/>
    <property type="match status" value="1"/>
</dbReference>
<keyword evidence="3" id="KW-0560">Oxidoreductase</keyword>
<proteinExistence type="predicted"/>
<organism evidence="7 8">
    <name type="scientific">Desulfatibacillum alkenivorans DSM 16219</name>
    <dbReference type="NCBI Taxonomy" id="1121393"/>
    <lineage>
        <taxon>Bacteria</taxon>
        <taxon>Pseudomonadati</taxon>
        <taxon>Thermodesulfobacteriota</taxon>
        <taxon>Desulfobacteria</taxon>
        <taxon>Desulfobacterales</taxon>
        <taxon>Desulfatibacillaceae</taxon>
        <taxon>Desulfatibacillum</taxon>
    </lineage>
</organism>
<evidence type="ECO:0000259" key="6">
    <source>
        <dbReference type="Pfam" id="PF11794"/>
    </source>
</evidence>
<evidence type="ECO:0000256" key="3">
    <source>
        <dbReference type="ARBA" id="ARBA00023002"/>
    </source>
</evidence>
<dbReference type="Proteomes" id="UP000183994">
    <property type="component" value="Unassembled WGS sequence"/>
</dbReference>
<dbReference type="GO" id="GO:0016627">
    <property type="term" value="F:oxidoreductase activity, acting on the CH-CH group of donors"/>
    <property type="evidence" value="ECO:0007669"/>
    <property type="project" value="InterPro"/>
</dbReference>
<sequence>MAILTGEQFRESFKEVSPEIYIRGERVEDVASHPLLRQTVHHLAAGCDLLFEPELKDRLVVRSPISGEDIPRLGMHIQQEKEDLFIKAELTREVSSRRICSACGSNMLSVTWAMIHDVDAAHGTDYLSRYRDFIIKIHKTGLPFAWCMMDPKGDRSLPPSRQPEPTDLRIVERKPGGVVVNGVKLHTTMGPCTRFVVVAPCRALGKEDKDFAVSFALPIDAKGVKMIARPSPGPSRETSMESPLSSRFLGVEAMTIFDNVFVPEENLFMCGEWEQAANLSMYFACLHRQSKCACSAGHCDMFAGAAALAADVNGVSGRASHIQEKITGMIMDGEAGYGCALGAAVNAKRHPSGVWMPDPLIANSGLGAIRSKVGRHMEHLHDIAGGLIATMPTEADWNNPELRKYMDKALRGNPKYTTEERLRALHLIQDLAASRAAGTIMAFTINAAGSPATNQVVVRRAYDLDKQIRYAKELASINT</sequence>
<dbReference type="PIRSF" id="PIRSF000331">
    <property type="entry name" value="HpaA_HpaB"/>
    <property type="match status" value="1"/>
</dbReference>
<dbReference type="PANTHER" id="PTHR36117:SF3">
    <property type="entry name" value="4-HYDROXYPHENYLACETATE 3-MONOOXYGENASE-RELATED"/>
    <property type="match status" value="1"/>
</dbReference>
<dbReference type="PANTHER" id="PTHR36117">
    <property type="entry name" value="4-HYDROXYPHENYLACETATE 3-MONOOXYGENASE-RELATED"/>
    <property type="match status" value="1"/>
</dbReference>
<evidence type="ECO:0000256" key="2">
    <source>
        <dbReference type="ARBA" id="ARBA00022827"/>
    </source>
</evidence>
<dbReference type="RefSeq" id="WP_073477691.1">
    <property type="nucleotide sequence ID" value="NZ_FQZU01000027.1"/>
</dbReference>
<dbReference type="Gene3D" id="2.40.110.10">
    <property type="entry name" value="Butyryl-CoA Dehydrogenase, subunit A, domain 2"/>
    <property type="match status" value="1"/>
</dbReference>
<keyword evidence="8" id="KW-1185">Reference proteome</keyword>
<reference evidence="8" key="1">
    <citation type="submission" date="2016-11" db="EMBL/GenBank/DDBJ databases">
        <authorList>
            <person name="Varghese N."/>
            <person name="Submissions S."/>
        </authorList>
    </citation>
    <scope>NUCLEOTIDE SEQUENCE [LARGE SCALE GENOMIC DNA]</scope>
    <source>
        <strain evidence="8">DSM 16219</strain>
    </source>
</reference>
<dbReference type="STRING" id="1121393.SAMN02745216_03648"/>
<feature type="domain" description="HpaB/PvcC/4-BUDH N-terminal" evidence="6">
    <location>
        <begin position="5"/>
        <end position="269"/>
    </location>
</feature>
<evidence type="ECO:0000259" key="5">
    <source>
        <dbReference type="Pfam" id="PF03241"/>
    </source>
</evidence>
<dbReference type="InterPro" id="IPR036250">
    <property type="entry name" value="AcylCo_DH-like_C"/>
</dbReference>
<evidence type="ECO:0000256" key="1">
    <source>
        <dbReference type="ARBA" id="ARBA00022630"/>
    </source>
</evidence>
<dbReference type="InterPro" id="IPR024674">
    <property type="entry name" value="HpaB/PvcC/4-BUDH_N"/>
</dbReference>
<evidence type="ECO:0000313" key="8">
    <source>
        <dbReference type="Proteomes" id="UP000183994"/>
    </source>
</evidence>
<dbReference type="AlphaFoldDB" id="A0A1M6TE77"/>
<feature type="binding site" evidence="4">
    <location>
        <position position="188"/>
    </location>
    <ligand>
        <name>FAD</name>
        <dbReference type="ChEBI" id="CHEBI:57692"/>
    </ligand>
</feature>
<accession>A0A1M6TE77</accession>
<dbReference type="SUPFAM" id="SSF47203">
    <property type="entry name" value="Acyl-CoA dehydrogenase C-terminal domain-like"/>
    <property type="match status" value="1"/>
</dbReference>
<evidence type="ECO:0000256" key="4">
    <source>
        <dbReference type="PIRSR" id="PIRSR000331-2"/>
    </source>
</evidence>
<protein>
    <submittedName>
        <fullName evidence="7">4-hydroxybutyryl-CoA dehydratase / vinylacetyl-CoA-Delta-isomerase</fullName>
    </submittedName>
</protein>
<keyword evidence="1" id="KW-0285">Flavoprotein</keyword>
<dbReference type="InterPro" id="IPR024719">
    <property type="entry name" value="HpaB/PvcC/4-BUDH_C"/>
</dbReference>
<evidence type="ECO:0000313" key="7">
    <source>
        <dbReference type="EMBL" id="SHK55174.1"/>
    </source>
</evidence>
<dbReference type="InterPro" id="IPR046373">
    <property type="entry name" value="Acyl-CoA_Oxase/DH_mid-dom_sf"/>
</dbReference>
<name>A0A1M6TE77_9BACT</name>
<keyword evidence="7" id="KW-0413">Isomerase</keyword>
<dbReference type="EMBL" id="FQZU01000027">
    <property type="protein sequence ID" value="SHK55174.1"/>
    <property type="molecule type" value="Genomic_DNA"/>
</dbReference>
<dbReference type="GO" id="GO:0016853">
    <property type="term" value="F:isomerase activity"/>
    <property type="evidence" value="ECO:0007669"/>
    <property type="project" value="UniProtKB-KW"/>
</dbReference>
<dbReference type="InterPro" id="IPR009100">
    <property type="entry name" value="AcylCoA_DH/oxidase_NM_dom_sf"/>
</dbReference>
<dbReference type="InterPro" id="IPR004925">
    <property type="entry name" value="HpaB/PvcC/4-BUDH"/>
</dbReference>
<dbReference type="Gene3D" id="1.20.140.10">
    <property type="entry name" value="Butyryl-CoA Dehydrogenase, subunit A, domain 3"/>
    <property type="match status" value="1"/>
</dbReference>
<dbReference type="Gene3D" id="1.10.3140.10">
    <property type="entry name" value="4-hydroxybutyryl-coa dehydratase, domain 1"/>
    <property type="match status" value="1"/>
</dbReference>
<dbReference type="Pfam" id="PF11794">
    <property type="entry name" value="HpaB_N"/>
    <property type="match status" value="1"/>
</dbReference>
<gene>
    <name evidence="7" type="ORF">SAMN02745216_03648</name>
</gene>
<keyword evidence="2 4" id="KW-0274">FAD</keyword>